<feature type="domain" description="Cathepsin propeptide inhibitor" evidence="11">
    <location>
        <begin position="27"/>
        <end position="87"/>
    </location>
</feature>
<dbReference type="InterPro" id="IPR000169">
    <property type="entry name" value="Pept_cys_AS"/>
</dbReference>
<dbReference type="InterPro" id="IPR039417">
    <property type="entry name" value="Peptidase_C1A_papain-like"/>
</dbReference>
<dbReference type="InterPro" id="IPR038765">
    <property type="entry name" value="Papain-like_cys_pep_sf"/>
</dbReference>
<feature type="domain" description="Peptidase C1A papain C-terminal" evidence="10">
    <location>
        <begin position="123"/>
        <end position="339"/>
    </location>
</feature>
<evidence type="ECO:0000256" key="9">
    <source>
        <dbReference type="SAM" id="SignalP"/>
    </source>
</evidence>
<keyword evidence="3" id="KW-0378">Hydrolase</keyword>
<dbReference type="SMART" id="SM00645">
    <property type="entry name" value="Pept_C1"/>
    <property type="match status" value="1"/>
</dbReference>
<dbReference type="GO" id="GO:0004197">
    <property type="term" value="F:cysteine-type endopeptidase activity"/>
    <property type="evidence" value="ECO:0007669"/>
    <property type="project" value="UniProtKB-EC"/>
</dbReference>
<reference evidence="12" key="1">
    <citation type="submission" date="2017-01" db="EMBL/GenBank/DDBJ databases">
        <title>A deep insight into the sialotranscriptome of adult male and female Cluex tarsalis mosquitoes.</title>
        <authorList>
            <person name="Ribeiro J.M."/>
            <person name="Moreira F."/>
            <person name="Bernard K.A."/>
            <person name="Calvo E."/>
        </authorList>
    </citation>
    <scope>NUCLEOTIDE SEQUENCE</scope>
    <source>
        <strain evidence="12">Kern County</strain>
        <tissue evidence="12">Salivary glands</tissue>
    </source>
</reference>
<keyword evidence="9" id="KW-0732">Signal</keyword>
<keyword evidence="2" id="KW-0645">Protease</keyword>
<evidence type="ECO:0000256" key="7">
    <source>
        <dbReference type="ARBA" id="ARBA00036319"/>
    </source>
</evidence>
<dbReference type="InterPro" id="IPR013201">
    <property type="entry name" value="Prot_inhib_I29"/>
</dbReference>
<evidence type="ECO:0000313" key="12">
    <source>
        <dbReference type="EMBL" id="JAV27346.1"/>
    </source>
</evidence>
<dbReference type="PRINTS" id="PR00705">
    <property type="entry name" value="PAPAIN"/>
</dbReference>
<dbReference type="InterPro" id="IPR025660">
    <property type="entry name" value="Pept_his_AS"/>
</dbReference>
<evidence type="ECO:0000259" key="11">
    <source>
        <dbReference type="SMART" id="SM00848"/>
    </source>
</evidence>
<dbReference type="AlphaFoldDB" id="A0A1Q3FIJ1"/>
<evidence type="ECO:0000256" key="6">
    <source>
        <dbReference type="ARBA" id="ARBA00023157"/>
    </source>
</evidence>
<protein>
    <recommendedName>
        <fullName evidence="8">cathepsin L</fullName>
        <ecNumber evidence="8">3.4.22.15</ecNumber>
    </recommendedName>
</protein>
<dbReference type="EC" id="3.4.22.15" evidence="8"/>
<dbReference type="InterPro" id="IPR000668">
    <property type="entry name" value="Peptidase_C1A_C"/>
</dbReference>
<keyword evidence="4" id="KW-0788">Thiol protease</keyword>
<dbReference type="FunFam" id="3.90.70.10:FF:000006">
    <property type="entry name" value="Cathepsin S"/>
    <property type="match status" value="1"/>
</dbReference>
<evidence type="ECO:0000256" key="8">
    <source>
        <dbReference type="ARBA" id="ARBA00038911"/>
    </source>
</evidence>
<dbReference type="InterPro" id="IPR013128">
    <property type="entry name" value="Peptidase_C1A"/>
</dbReference>
<dbReference type="Pfam" id="PF08246">
    <property type="entry name" value="Inhibitor_I29"/>
    <property type="match status" value="1"/>
</dbReference>
<dbReference type="SUPFAM" id="SSF54001">
    <property type="entry name" value="Cysteine proteinases"/>
    <property type="match status" value="1"/>
</dbReference>
<dbReference type="CDD" id="cd02248">
    <property type="entry name" value="Peptidase_C1A"/>
    <property type="match status" value="1"/>
</dbReference>
<feature type="signal peptide" evidence="9">
    <location>
        <begin position="1"/>
        <end position="16"/>
    </location>
</feature>
<keyword evidence="6" id="KW-1015">Disulfide bond</keyword>
<evidence type="ECO:0000256" key="4">
    <source>
        <dbReference type="ARBA" id="ARBA00022807"/>
    </source>
</evidence>
<dbReference type="InterPro" id="IPR025661">
    <property type="entry name" value="Pept_asp_AS"/>
</dbReference>
<accession>A0A1Q3FIJ1</accession>
<evidence type="ECO:0000256" key="3">
    <source>
        <dbReference type="ARBA" id="ARBA00022801"/>
    </source>
</evidence>
<dbReference type="PANTHER" id="PTHR12411">
    <property type="entry name" value="CYSTEINE PROTEASE FAMILY C1-RELATED"/>
    <property type="match status" value="1"/>
</dbReference>
<comment type="similarity">
    <text evidence="1">Belongs to the peptidase C1 family.</text>
</comment>
<sequence length="340" mass="38268">MKILLLLVVFVAAANAVSIFELVKEEWNAYKLQHRKKYDSETEERLRLKIYVQNKHKIAKHNQRFEQGQERFRLRVNKYTDLLHEEFVQTLNGFNRTNSKKPMLKGIKIDEPVTFIEPANVEVPKTVDWREKGAVTPVKDQGHCGSCWSFSATGSLEGQHFRKTGKLVSLSEQNLVDCSTKYGNNGCNGGMMDFAFQYIKDNGGIDTEKSYPYEAIDDTCHYNPKSVGATDKGFVDIPQGDEKALMKAIGTVGPVSVAIDASHESFQFYSEGVYYEPQCDAENLDHGVLAVGYGTSEDGEDYWLVKNSWGTTWGDQGYVKMARNRDNHCGIATAASYPLV</sequence>
<evidence type="ECO:0000256" key="5">
    <source>
        <dbReference type="ARBA" id="ARBA00023145"/>
    </source>
</evidence>
<evidence type="ECO:0000256" key="1">
    <source>
        <dbReference type="ARBA" id="ARBA00008455"/>
    </source>
</evidence>
<dbReference type="PROSITE" id="PS00139">
    <property type="entry name" value="THIOL_PROTEASE_CYS"/>
    <property type="match status" value="1"/>
</dbReference>
<dbReference type="Gene3D" id="3.90.70.10">
    <property type="entry name" value="Cysteine proteinases"/>
    <property type="match status" value="1"/>
</dbReference>
<dbReference type="GO" id="GO:0006508">
    <property type="term" value="P:proteolysis"/>
    <property type="evidence" value="ECO:0007669"/>
    <property type="project" value="UniProtKB-KW"/>
</dbReference>
<organism evidence="12">
    <name type="scientific">Culex tarsalis</name>
    <name type="common">Encephalitis mosquito</name>
    <dbReference type="NCBI Taxonomy" id="7177"/>
    <lineage>
        <taxon>Eukaryota</taxon>
        <taxon>Metazoa</taxon>
        <taxon>Ecdysozoa</taxon>
        <taxon>Arthropoda</taxon>
        <taxon>Hexapoda</taxon>
        <taxon>Insecta</taxon>
        <taxon>Pterygota</taxon>
        <taxon>Neoptera</taxon>
        <taxon>Endopterygota</taxon>
        <taxon>Diptera</taxon>
        <taxon>Nematocera</taxon>
        <taxon>Culicoidea</taxon>
        <taxon>Culicidae</taxon>
        <taxon>Culicinae</taxon>
        <taxon>Culicini</taxon>
        <taxon>Culex</taxon>
        <taxon>Culex</taxon>
    </lineage>
</organism>
<comment type="catalytic activity">
    <reaction evidence="7">
        <text>Specificity close to that of papain. As compared to cathepsin B, cathepsin L exhibits higher activity toward protein substrates, but has little activity on Z-Arg-Arg-NHMec, and no peptidyl-dipeptidase activity.</text>
        <dbReference type="EC" id="3.4.22.15"/>
    </reaction>
</comment>
<dbReference type="EMBL" id="GFDL01007699">
    <property type="protein sequence ID" value="JAV27346.1"/>
    <property type="molecule type" value="Transcribed_RNA"/>
</dbReference>
<feature type="chain" id="PRO_5018641401" description="cathepsin L" evidence="9">
    <location>
        <begin position="17"/>
        <end position="340"/>
    </location>
</feature>
<keyword evidence="5" id="KW-0865">Zymogen</keyword>
<evidence type="ECO:0000259" key="10">
    <source>
        <dbReference type="SMART" id="SM00645"/>
    </source>
</evidence>
<name>A0A1Q3FIJ1_CULTA</name>
<dbReference type="Pfam" id="PF00112">
    <property type="entry name" value="Peptidase_C1"/>
    <property type="match status" value="1"/>
</dbReference>
<dbReference type="SMART" id="SM00848">
    <property type="entry name" value="Inhibitor_I29"/>
    <property type="match status" value="1"/>
</dbReference>
<evidence type="ECO:0000256" key="2">
    <source>
        <dbReference type="ARBA" id="ARBA00022670"/>
    </source>
</evidence>
<dbReference type="PROSITE" id="PS00640">
    <property type="entry name" value="THIOL_PROTEASE_ASN"/>
    <property type="match status" value="1"/>
</dbReference>
<dbReference type="PROSITE" id="PS00639">
    <property type="entry name" value="THIOL_PROTEASE_HIS"/>
    <property type="match status" value="1"/>
</dbReference>
<proteinExistence type="inferred from homology"/>